<keyword evidence="5 7" id="KW-0863">Zinc-finger</keyword>
<dbReference type="OrthoDB" id="10250660at2759"/>
<keyword evidence="6 7" id="KW-0862">Zinc</keyword>
<dbReference type="InterPro" id="IPR010280">
    <property type="entry name" value="U5_MeTrfase_fam"/>
</dbReference>
<feature type="zinc finger region" description="C3H1-type" evidence="7">
    <location>
        <begin position="204"/>
        <end position="231"/>
    </location>
</feature>
<dbReference type="InterPro" id="IPR000571">
    <property type="entry name" value="Znf_CCCH"/>
</dbReference>
<accession>A0A1Y1IJ46</accession>
<keyword evidence="4 7" id="KW-0479">Metal-binding</keyword>
<feature type="region of interest" description="Disordered" evidence="10">
    <location>
        <begin position="228"/>
        <end position="253"/>
    </location>
</feature>
<dbReference type="GO" id="GO:0008173">
    <property type="term" value="F:RNA methyltransferase activity"/>
    <property type="evidence" value="ECO:0007669"/>
    <property type="project" value="InterPro"/>
</dbReference>
<name>A0A1Y1IJ46_KLENI</name>
<keyword evidence="2 8" id="KW-0808">Transferase</keyword>
<feature type="binding site" evidence="8">
    <location>
        <position position="722"/>
    </location>
    <ligand>
        <name>S-adenosyl-L-methionine</name>
        <dbReference type="ChEBI" id="CHEBI:59789"/>
    </ligand>
</feature>
<dbReference type="Pfam" id="PF13847">
    <property type="entry name" value="Methyltransf_31"/>
    <property type="match status" value="1"/>
</dbReference>
<dbReference type="GO" id="GO:0006396">
    <property type="term" value="P:RNA processing"/>
    <property type="evidence" value="ECO:0007669"/>
    <property type="project" value="InterPro"/>
</dbReference>
<dbReference type="Gene3D" id="3.40.50.150">
    <property type="entry name" value="Vaccinia Virus protein VP39"/>
    <property type="match status" value="2"/>
</dbReference>
<dbReference type="PROSITE" id="PS50103">
    <property type="entry name" value="ZF_C3H1"/>
    <property type="match status" value="1"/>
</dbReference>
<dbReference type="InterPro" id="IPR045850">
    <property type="entry name" value="TRM2_met"/>
</dbReference>
<feature type="region of interest" description="Disordered" evidence="10">
    <location>
        <begin position="832"/>
        <end position="907"/>
    </location>
</feature>
<dbReference type="AlphaFoldDB" id="A0A1Y1IJ46"/>
<dbReference type="InterPro" id="IPR029063">
    <property type="entry name" value="SAM-dependent_MTases_sf"/>
</dbReference>
<evidence type="ECO:0000259" key="11">
    <source>
        <dbReference type="PROSITE" id="PS50103"/>
    </source>
</evidence>
<feature type="region of interest" description="Disordered" evidence="10">
    <location>
        <begin position="785"/>
        <end position="813"/>
    </location>
</feature>
<dbReference type="STRING" id="105231.A0A1Y1IJ46"/>
<proteinExistence type="inferred from homology"/>
<dbReference type="InterPro" id="IPR030390">
    <property type="entry name" value="MeTrfase_TrmA_AS"/>
</dbReference>
<dbReference type="Pfam" id="PF05958">
    <property type="entry name" value="tRNA_U5-meth_tr"/>
    <property type="match status" value="1"/>
</dbReference>
<dbReference type="OMA" id="NRGWRTM"/>
<organism evidence="12 13">
    <name type="scientific">Klebsormidium nitens</name>
    <name type="common">Green alga</name>
    <name type="synonym">Ulothrix nitens</name>
    <dbReference type="NCBI Taxonomy" id="105231"/>
    <lineage>
        <taxon>Eukaryota</taxon>
        <taxon>Viridiplantae</taxon>
        <taxon>Streptophyta</taxon>
        <taxon>Klebsormidiophyceae</taxon>
        <taxon>Klebsormidiales</taxon>
        <taxon>Klebsormidiaceae</taxon>
        <taxon>Klebsormidium</taxon>
    </lineage>
</organism>
<dbReference type="Pfam" id="PF18044">
    <property type="entry name" value="zf-CCCH_4"/>
    <property type="match status" value="1"/>
</dbReference>
<dbReference type="CDD" id="cd02440">
    <property type="entry name" value="AdoMet_MTases"/>
    <property type="match status" value="1"/>
</dbReference>
<evidence type="ECO:0000313" key="13">
    <source>
        <dbReference type="Proteomes" id="UP000054558"/>
    </source>
</evidence>
<feature type="domain" description="C3H1-type" evidence="11">
    <location>
        <begin position="204"/>
        <end position="231"/>
    </location>
</feature>
<feature type="compositionally biased region" description="Low complexity" evidence="10">
    <location>
        <begin position="884"/>
        <end position="898"/>
    </location>
</feature>
<dbReference type="EMBL" id="DF237441">
    <property type="protein sequence ID" value="GAQ89151.1"/>
    <property type="molecule type" value="Genomic_DNA"/>
</dbReference>
<dbReference type="PROSITE" id="PS01230">
    <property type="entry name" value="TRMA_1"/>
    <property type="match status" value="1"/>
</dbReference>
<dbReference type="SMART" id="SM00356">
    <property type="entry name" value="ZnF_C3H1"/>
    <property type="match status" value="1"/>
</dbReference>
<feature type="binding site" evidence="8">
    <location>
        <position position="925"/>
    </location>
    <ligand>
        <name>S-adenosyl-L-methionine</name>
        <dbReference type="ChEBI" id="CHEBI:59789"/>
    </ligand>
</feature>
<comment type="similarity">
    <text evidence="8">Belongs to the class I-like SAM-binding methyltransferase superfamily. RNA M5U methyltransferase family.</text>
</comment>
<feature type="active site" description="Nucleophile" evidence="8">
    <location>
        <position position="953"/>
    </location>
</feature>
<dbReference type="PANTHER" id="PTHR45904">
    <property type="entry name" value="TRNA (URACIL-5-)-METHYLTRANSFERASE"/>
    <property type="match status" value="1"/>
</dbReference>
<dbReference type="GO" id="GO:0032259">
    <property type="term" value="P:methylation"/>
    <property type="evidence" value="ECO:0007669"/>
    <property type="project" value="UniProtKB-KW"/>
</dbReference>
<keyword evidence="13" id="KW-1185">Reference proteome</keyword>
<feature type="region of interest" description="Disordered" evidence="10">
    <location>
        <begin position="1"/>
        <end position="87"/>
    </location>
</feature>
<evidence type="ECO:0000256" key="1">
    <source>
        <dbReference type="ARBA" id="ARBA00022603"/>
    </source>
</evidence>
<feature type="active site" evidence="9">
    <location>
        <position position="953"/>
    </location>
</feature>
<evidence type="ECO:0000313" key="12">
    <source>
        <dbReference type="EMBL" id="GAQ89151.1"/>
    </source>
</evidence>
<dbReference type="InterPro" id="IPR041367">
    <property type="entry name" value="Znf-CCCH_4"/>
</dbReference>
<evidence type="ECO:0000256" key="9">
    <source>
        <dbReference type="PROSITE-ProRule" id="PRU10015"/>
    </source>
</evidence>
<dbReference type="InterPro" id="IPR025714">
    <property type="entry name" value="Methyltranfer_dom"/>
</dbReference>
<protein>
    <recommendedName>
        <fullName evidence="11">C3H1-type domain-containing protein</fullName>
    </recommendedName>
</protein>
<feature type="compositionally biased region" description="Polar residues" evidence="10">
    <location>
        <begin position="1"/>
        <end position="10"/>
    </location>
</feature>
<reference evidence="12 13" key="1">
    <citation type="journal article" date="2014" name="Nat. Commun.">
        <title>Klebsormidium flaccidum genome reveals primary factors for plant terrestrial adaptation.</title>
        <authorList>
            <person name="Hori K."/>
            <person name="Maruyama F."/>
            <person name="Fujisawa T."/>
            <person name="Togashi T."/>
            <person name="Yamamoto N."/>
            <person name="Seo M."/>
            <person name="Sato S."/>
            <person name="Yamada T."/>
            <person name="Mori H."/>
            <person name="Tajima N."/>
            <person name="Moriyama T."/>
            <person name="Ikeuchi M."/>
            <person name="Watanabe M."/>
            <person name="Wada H."/>
            <person name="Kobayashi K."/>
            <person name="Saito M."/>
            <person name="Masuda T."/>
            <person name="Sasaki-Sekimoto Y."/>
            <person name="Mashiguchi K."/>
            <person name="Awai K."/>
            <person name="Shimojima M."/>
            <person name="Masuda S."/>
            <person name="Iwai M."/>
            <person name="Nobusawa T."/>
            <person name="Narise T."/>
            <person name="Kondo S."/>
            <person name="Saito H."/>
            <person name="Sato R."/>
            <person name="Murakawa M."/>
            <person name="Ihara Y."/>
            <person name="Oshima-Yamada Y."/>
            <person name="Ohtaka K."/>
            <person name="Satoh M."/>
            <person name="Sonobe K."/>
            <person name="Ishii M."/>
            <person name="Ohtani R."/>
            <person name="Kanamori-Sato M."/>
            <person name="Honoki R."/>
            <person name="Miyazaki D."/>
            <person name="Mochizuki H."/>
            <person name="Umetsu J."/>
            <person name="Higashi K."/>
            <person name="Shibata D."/>
            <person name="Kamiya Y."/>
            <person name="Sato N."/>
            <person name="Nakamura Y."/>
            <person name="Tabata S."/>
            <person name="Ida S."/>
            <person name="Kurokawa K."/>
            <person name="Ohta H."/>
        </authorList>
    </citation>
    <scope>NUCLEOTIDE SEQUENCE [LARGE SCALE GENOMIC DNA]</scope>
    <source>
        <strain evidence="12 13">NIES-2285</strain>
    </source>
</reference>
<dbReference type="Proteomes" id="UP000054558">
    <property type="component" value="Unassembled WGS sequence"/>
</dbReference>
<evidence type="ECO:0000256" key="8">
    <source>
        <dbReference type="PROSITE-ProRule" id="PRU01024"/>
    </source>
</evidence>
<dbReference type="PANTHER" id="PTHR45904:SF2">
    <property type="entry name" value="TRNA (URACIL-5-)-METHYLTRANSFERASE HOMOLOG A"/>
    <property type="match status" value="1"/>
</dbReference>
<gene>
    <name evidence="12" type="ORF">KFL_004920010</name>
</gene>
<feature type="binding site" evidence="8">
    <location>
        <position position="672"/>
    </location>
    <ligand>
        <name>S-adenosyl-L-methionine</name>
        <dbReference type="ChEBI" id="CHEBI:59789"/>
    </ligand>
</feature>
<dbReference type="GO" id="GO:0008270">
    <property type="term" value="F:zinc ion binding"/>
    <property type="evidence" value="ECO:0007669"/>
    <property type="project" value="UniProtKB-KW"/>
</dbReference>
<dbReference type="Gene3D" id="2.40.50.1070">
    <property type="match status" value="1"/>
</dbReference>
<sequence length="1012" mass="106342">MDDGNMSPQPSDLKRKATAAYSLSNDDRDRRPPKVAKLIDPADKHSTMSDVIGRQAVPPLPSEPLQGFQESAFHDFREAGKDTTQFAPPLENKAEKESLALLEPSTGESRGETPGEIDDGGVVRKVFKEAAERVHSTGGSHDTNGAACAADAAPSMCAPEGQTSKGVPDGTREGLGLAGQAVPDLAAKGMDLDNKTASKETQMQRDGALCAHFLKNQCRFGNTCKFSHSAGESVRPDSKHTLGPVNSKGSDRSSMSAAELAAQYGLLNKCVINVPKHWLTPDFKAFVDALGVKYQSLKKQKGAILGFLTFETVAQSDAAAAVLLKQTLRGSHLKISEARPRAWELRAMAQPGGLETVGERVARKGEGGGGAGVRVGGGGIGGAGYDDDIRKDIRDAVTPWWRTEYAKQLEQKEATIGQLLKRLVRKARKAWPQGVPSPAWLRHSKKHTGMACPLLGIVASPVTEGYRNKCEFTIGLGMDGQRTVGFQLGLFREGYTAIASPRECLNVSPVSKAYVEIIQDFIRTSELSVWDKKENKGVWRMVTIREGRAAAEGGPEDGSTKIGEQVLVMIQVSSRDAPSADALQSEYGRLTEAIFSGAAAQSLPLTYLVVQVHEGVSNAAPPDAPQIILVNNRTESGGVSNGTEASTSSDAAHIFEHMCGLKFRLSLSAFFQVNTAAAEKLYRLAGDWAGLNRRTLLFDVCCGTGTIGLTLAGTVGKVVGIEMIAPAVEDARKNAELNGIRNCEFVCGKAEAVLGKLLARYASQVAPADAAADAAARDDVTDGGEVGADVAANGGRQAATTEVAPAEEARGSAIGAADEEIGELINADLAAKGPRSDDVAANGTPGTDTSAAKERATPSVASGPEAPAASLEGVSERRKRGDDVSGASGAAVGASGEDVSGGTGSALRGEDGEEALFSDVVAIVDPPRCGLHPNVLKALAAHERLRRLVYVSCNPESLLTNVLELCVASGGANQGRGKGGARAPPPFRPVKAMAVDLFPHTPHCEMVMLLER</sequence>
<evidence type="ECO:0000256" key="7">
    <source>
        <dbReference type="PROSITE-ProRule" id="PRU00723"/>
    </source>
</evidence>
<evidence type="ECO:0000256" key="5">
    <source>
        <dbReference type="ARBA" id="ARBA00022771"/>
    </source>
</evidence>
<dbReference type="Gene3D" id="4.10.1000.10">
    <property type="entry name" value="Zinc finger, CCCH-type"/>
    <property type="match status" value="1"/>
</dbReference>
<keyword evidence="1 8" id="KW-0489">Methyltransferase</keyword>
<feature type="compositionally biased region" description="Basic and acidic residues" evidence="10">
    <location>
        <begin position="874"/>
        <end position="883"/>
    </location>
</feature>
<evidence type="ECO:0000256" key="3">
    <source>
        <dbReference type="ARBA" id="ARBA00022691"/>
    </source>
</evidence>
<feature type="compositionally biased region" description="Basic and acidic residues" evidence="10">
    <location>
        <begin position="72"/>
        <end position="81"/>
    </location>
</feature>
<evidence type="ECO:0000256" key="10">
    <source>
        <dbReference type="SAM" id="MobiDB-lite"/>
    </source>
</evidence>
<comment type="caution">
    <text evidence="8">Lacks conserved residue(s) required for the propagation of feature annotation.</text>
</comment>
<evidence type="ECO:0000256" key="4">
    <source>
        <dbReference type="ARBA" id="ARBA00022723"/>
    </source>
</evidence>
<dbReference type="SUPFAM" id="SSF53335">
    <property type="entry name" value="S-adenosyl-L-methionine-dependent methyltransferases"/>
    <property type="match status" value="2"/>
</dbReference>
<dbReference type="PROSITE" id="PS51687">
    <property type="entry name" value="SAM_MT_RNA_M5U"/>
    <property type="match status" value="1"/>
</dbReference>
<evidence type="ECO:0000256" key="2">
    <source>
        <dbReference type="ARBA" id="ARBA00022679"/>
    </source>
</evidence>
<evidence type="ECO:0000256" key="6">
    <source>
        <dbReference type="ARBA" id="ARBA00022833"/>
    </source>
</evidence>
<keyword evidence="3 8" id="KW-0949">S-adenosyl-L-methionine</keyword>